<keyword evidence="2" id="KW-0430">Lectin</keyword>
<sequence>MLSEALQGNDGGSFGVFDPLGHQSARALAIEFDTFENSVVGDENNNHVGVDVQDVNSTLARSAWDVRLDLAGNYSIYSWIDYNSSAQNLEVRISSNNAKPSLPFIVYALNLFDVFNPDELVFASGTRRRRQSTGCFDRWSLTGCRVVILNPGHRWTGYSTEEIESS</sequence>
<proteinExistence type="inferred from homology"/>
<comment type="caution">
    <text evidence="4">The sequence shown here is derived from an EMBL/GenBank/DDBJ whole genome shotgun (WGS) entry which is preliminary data.</text>
</comment>
<accession>A0A176WR21</accession>
<dbReference type="PANTHER" id="PTHR32401:SF49">
    <property type="entry name" value="OS10G0129200 PROTEIN"/>
    <property type="match status" value="1"/>
</dbReference>
<dbReference type="InterPro" id="IPR013320">
    <property type="entry name" value="ConA-like_dom_sf"/>
</dbReference>
<dbReference type="EMBL" id="LVLJ01000135">
    <property type="protein sequence ID" value="OAE35559.1"/>
    <property type="molecule type" value="Genomic_DNA"/>
</dbReference>
<organism evidence="4 5">
    <name type="scientific">Marchantia polymorpha subsp. ruderalis</name>
    <dbReference type="NCBI Taxonomy" id="1480154"/>
    <lineage>
        <taxon>Eukaryota</taxon>
        <taxon>Viridiplantae</taxon>
        <taxon>Streptophyta</taxon>
        <taxon>Embryophyta</taxon>
        <taxon>Marchantiophyta</taxon>
        <taxon>Marchantiopsida</taxon>
        <taxon>Marchantiidae</taxon>
        <taxon>Marchantiales</taxon>
        <taxon>Marchantiaceae</taxon>
        <taxon>Marchantia</taxon>
    </lineage>
</organism>
<dbReference type="InterPro" id="IPR050258">
    <property type="entry name" value="Leguminous_Lectin"/>
</dbReference>
<reference evidence="4" key="1">
    <citation type="submission" date="2016-03" db="EMBL/GenBank/DDBJ databases">
        <title>Mechanisms controlling the formation of the plant cell surface in tip-growing cells are functionally conserved among land plants.</title>
        <authorList>
            <person name="Honkanen S."/>
            <person name="Jones V.A."/>
            <person name="Morieri G."/>
            <person name="Champion C."/>
            <person name="Hetherington A.J."/>
            <person name="Kelly S."/>
            <person name="Saint-Marcoux D."/>
            <person name="Proust H."/>
            <person name="Prescott H."/>
            <person name="Dolan L."/>
        </authorList>
    </citation>
    <scope>NUCLEOTIDE SEQUENCE [LARGE SCALE GENOMIC DNA]</scope>
    <source>
        <tissue evidence="4">Whole gametophyte</tissue>
    </source>
</reference>
<keyword evidence="5" id="KW-1185">Reference proteome</keyword>
<evidence type="ECO:0000256" key="1">
    <source>
        <dbReference type="ARBA" id="ARBA00007606"/>
    </source>
</evidence>
<dbReference type="Pfam" id="PF00139">
    <property type="entry name" value="Lectin_legB"/>
    <property type="match status" value="1"/>
</dbReference>
<evidence type="ECO:0000256" key="2">
    <source>
        <dbReference type="ARBA" id="ARBA00022734"/>
    </source>
</evidence>
<dbReference type="GO" id="GO:0030246">
    <property type="term" value="F:carbohydrate binding"/>
    <property type="evidence" value="ECO:0007669"/>
    <property type="project" value="UniProtKB-KW"/>
</dbReference>
<dbReference type="SUPFAM" id="SSF49899">
    <property type="entry name" value="Concanavalin A-like lectins/glucanases"/>
    <property type="match status" value="1"/>
</dbReference>
<dbReference type="PANTHER" id="PTHR32401">
    <property type="entry name" value="CONCANAVALIN A-LIKE LECTIN FAMILY PROTEIN"/>
    <property type="match status" value="1"/>
</dbReference>
<evidence type="ECO:0000313" key="4">
    <source>
        <dbReference type="EMBL" id="OAE35559.1"/>
    </source>
</evidence>
<dbReference type="Proteomes" id="UP000077202">
    <property type="component" value="Unassembled WGS sequence"/>
</dbReference>
<feature type="domain" description="Legume lectin" evidence="3">
    <location>
        <begin position="9"/>
        <end position="142"/>
    </location>
</feature>
<evidence type="ECO:0000259" key="3">
    <source>
        <dbReference type="Pfam" id="PF00139"/>
    </source>
</evidence>
<dbReference type="Gene3D" id="2.60.120.200">
    <property type="match status" value="1"/>
</dbReference>
<comment type="similarity">
    <text evidence="1">Belongs to the leguminous lectin family.</text>
</comment>
<name>A0A176WR21_MARPO</name>
<dbReference type="InterPro" id="IPR001220">
    <property type="entry name" value="Legume_lectin_dom"/>
</dbReference>
<protein>
    <recommendedName>
        <fullName evidence="3">Legume lectin domain-containing protein</fullName>
    </recommendedName>
</protein>
<gene>
    <name evidence="4" type="ORF">AXG93_4617s1000</name>
</gene>
<evidence type="ECO:0000313" key="5">
    <source>
        <dbReference type="Proteomes" id="UP000077202"/>
    </source>
</evidence>
<dbReference type="AlphaFoldDB" id="A0A176WR21"/>